<keyword evidence="4" id="KW-0378">Hydrolase</keyword>
<feature type="non-terminal residue" evidence="11">
    <location>
        <position position="586"/>
    </location>
</feature>
<dbReference type="Pfam" id="PF03144">
    <property type="entry name" value="GTP_EFTU_D2"/>
    <property type="match status" value="1"/>
</dbReference>
<dbReference type="SUPFAM" id="SSF52540">
    <property type="entry name" value="P-loop containing nucleoside triphosphate hydrolases"/>
    <property type="match status" value="1"/>
</dbReference>
<dbReference type="PANTHER" id="PTHR42854">
    <property type="entry name" value="EUKARYOTIC TRANSLATION INITIATION FACTOR 2 SUBUNIT 3 FAMILY MEMBER"/>
    <property type="match status" value="1"/>
</dbReference>
<evidence type="ECO:0000256" key="2">
    <source>
        <dbReference type="ARBA" id="ARBA00022540"/>
    </source>
</evidence>
<dbReference type="GO" id="GO:0005850">
    <property type="term" value="C:eukaryotic translation initiation factor 2 complex"/>
    <property type="evidence" value="ECO:0007669"/>
    <property type="project" value="TreeGrafter"/>
</dbReference>
<feature type="domain" description="Tr-type G" evidence="10">
    <location>
        <begin position="11"/>
        <end position="216"/>
    </location>
</feature>
<dbReference type="EC" id="3.6.5.3" evidence="1"/>
<dbReference type="InterPro" id="IPR044128">
    <property type="entry name" value="eIF2g_GTP-bd"/>
</dbReference>
<dbReference type="GO" id="GO:0000049">
    <property type="term" value="F:tRNA binding"/>
    <property type="evidence" value="ECO:0007669"/>
    <property type="project" value="InterPro"/>
</dbReference>
<protein>
    <recommendedName>
        <fullName evidence="8">Eukaryotic translation initiation factor 2 subunit gamma</fullName>
        <ecNumber evidence="1">3.6.5.3</ecNumber>
    </recommendedName>
</protein>
<dbReference type="OrthoDB" id="1045173at2759"/>
<dbReference type="PROSITE" id="PS51722">
    <property type="entry name" value="G_TR_2"/>
    <property type="match status" value="1"/>
</dbReference>
<evidence type="ECO:0000256" key="7">
    <source>
        <dbReference type="ARBA" id="ARBA00048107"/>
    </source>
</evidence>
<dbReference type="CDD" id="cd03688">
    <property type="entry name" value="eIF2_gamma_II"/>
    <property type="match status" value="1"/>
</dbReference>
<keyword evidence="2 11" id="KW-0396">Initiation factor</keyword>
<evidence type="ECO:0000256" key="8">
    <source>
        <dbReference type="ARBA" id="ARBA00074422"/>
    </source>
</evidence>
<keyword evidence="12" id="KW-1185">Reference proteome</keyword>
<proteinExistence type="predicted"/>
<evidence type="ECO:0000256" key="4">
    <source>
        <dbReference type="ARBA" id="ARBA00022801"/>
    </source>
</evidence>
<keyword evidence="3" id="KW-0547">Nucleotide-binding</keyword>
<evidence type="ECO:0000259" key="10">
    <source>
        <dbReference type="PROSITE" id="PS51722"/>
    </source>
</evidence>
<accession>R0MNG8</accession>
<dbReference type="EMBL" id="KB908936">
    <property type="protein sequence ID" value="EOB14388.1"/>
    <property type="molecule type" value="Genomic_DNA"/>
</dbReference>
<dbReference type="InterPro" id="IPR027417">
    <property type="entry name" value="P-loop_NTPase"/>
</dbReference>
<dbReference type="GO" id="GO:0003924">
    <property type="term" value="F:GTPase activity"/>
    <property type="evidence" value="ECO:0007669"/>
    <property type="project" value="InterPro"/>
</dbReference>
<dbReference type="FunFam" id="3.40.50.300:FF:000065">
    <property type="entry name" value="Eukaryotic translation initiation factor 2 subunit gamma"/>
    <property type="match status" value="1"/>
</dbReference>
<evidence type="ECO:0000256" key="1">
    <source>
        <dbReference type="ARBA" id="ARBA00011986"/>
    </source>
</evidence>
<dbReference type="SUPFAM" id="SSF50447">
    <property type="entry name" value="Translation proteins"/>
    <property type="match status" value="1"/>
</dbReference>
<evidence type="ECO:0000256" key="5">
    <source>
        <dbReference type="ARBA" id="ARBA00022917"/>
    </source>
</evidence>
<dbReference type="PANTHER" id="PTHR42854:SF3">
    <property type="entry name" value="EUKARYOTIC TRANSLATION INITIATION FACTOR 2 SUBUNIT 3-RELATED"/>
    <property type="match status" value="1"/>
</dbReference>
<dbReference type="InterPro" id="IPR009000">
    <property type="entry name" value="Transl_B-barrel_sf"/>
</dbReference>
<dbReference type="CDD" id="cd01888">
    <property type="entry name" value="eIF2_gamma"/>
    <property type="match status" value="1"/>
</dbReference>
<dbReference type="FunFam" id="2.40.30.10:FF:000009">
    <property type="entry name" value="Eukaryotic translation initiation factor 2 subunit gamma"/>
    <property type="match status" value="1"/>
</dbReference>
<dbReference type="InterPro" id="IPR000795">
    <property type="entry name" value="T_Tr_GTP-bd_dom"/>
</dbReference>
<keyword evidence="5" id="KW-0648">Protein biosynthesis</keyword>
<dbReference type="NCBIfam" id="NF003077">
    <property type="entry name" value="PRK04000.1"/>
    <property type="match status" value="1"/>
</dbReference>
<sequence length="586" mass="65353">MADSPKIISKQATINIGTIGHVAHGKSTIVRAISGITTIKFKAELERNITIKLGYANAKIYECQGTCQRPDKYQSFCSSSPDKLPCKNCGADLFLIRHVSFVDCPGHDVLMATMLSGTAIMNAALLLIAANEPCPQLQTIEHLCAVEIMNLEKIIVVQNKIDLVTREQASEQHEQILKFLKNSNASGPVVPTAGQLNVNISAILDFIVNYIPEQPRADNDKAKMVIIRSFDINKPGTSIPNLSGGVVGGSLVTGCLNLNDEIEIRPGLISKKDKTFTCQPFITRVVSLKTEDNPLEVAYPGGLIGVGTEIDPFFCKSDRLVGQVMGRKGQLPPIFTDIEVEYTLFQKTTTQDKQKFKEDEHVLLNIGKDLPEKTEINSIQDLNLVLNFLKINTKINNDLISSLLSLSKESPDILNPVYISKLKEDEDNFIFLKKCEEECDLLEVTLANLKKQHSEYENLNKNDIKILESQLYVCNQKFNDVQFEAINMDILKGVYAFMQGEPVEGDIVNSLAYVKELEGFELLIKKYEDNPNLLFNIISKNEFTKVDDICNLMGNDRLETLNLLYLLQGADLITFDSQNGTIRLKK</sequence>
<dbReference type="InterPro" id="IPR050543">
    <property type="entry name" value="eIF2G"/>
</dbReference>
<keyword evidence="6" id="KW-0342">GTP-binding</keyword>
<evidence type="ECO:0000313" key="12">
    <source>
        <dbReference type="Proteomes" id="UP000016927"/>
    </source>
</evidence>
<reference evidence="11 12" key="1">
    <citation type="journal article" date="2013" name="BMC Genomics">
        <title>Comparative genomics of parasitic silkworm microsporidia reveal an association between genome expansion and host adaptation.</title>
        <authorList>
            <person name="Pan G."/>
            <person name="Xu J."/>
            <person name="Li T."/>
            <person name="Xia Q."/>
            <person name="Liu S.L."/>
            <person name="Zhang G."/>
            <person name="Li S."/>
            <person name="Li C."/>
            <person name="Liu H."/>
            <person name="Yang L."/>
            <person name="Liu T."/>
            <person name="Zhang X."/>
            <person name="Wu Z."/>
            <person name="Fan W."/>
            <person name="Dang X."/>
            <person name="Xiang H."/>
            <person name="Tao M."/>
            <person name="Li Y."/>
            <person name="Hu J."/>
            <person name="Li Z."/>
            <person name="Lin L."/>
            <person name="Luo J."/>
            <person name="Geng L."/>
            <person name="Wang L."/>
            <person name="Long M."/>
            <person name="Wan Y."/>
            <person name="He N."/>
            <person name="Zhang Z."/>
            <person name="Lu C."/>
            <person name="Keeling P.J."/>
            <person name="Wang J."/>
            <person name="Xiang Z."/>
            <person name="Zhou Z."/>
        </authorList>
    </citation>
    <scope>NUCLEOTIDE SEQUENCE [LARGE SCALE GENOMIC DNA]</scope>
    <source>
        <strain evidence="12">CQ1 / CVCC 102059</strain>
    </source>
</reference>
<gene>
    <name evidence="11" type="primary">IF2G</name>
    <name evidence="11" type="ORF">NBO_28g0027</name>
</gene>
<dbReference type="Proteomes" id="UP000016927">
    <property type="component" value="Unassembled WGS sequence"/>
</dbReference>
<feature type="coiled-coil region" evidence="9">
    <location>
        <begin position="432"/>
        <end position="462"/>
    </location>
</feature>
<dbReference type="GO" id="GO:0005829">
    <property type="term" value="C:cytosol"/>
    <property type="evidence" value="ECO:0007669"/>
    <property type="project" value="TreeGrafter"/>
</dbReference>
<name>R0MNG8_NOSB1</name>
<dbReference type="STRING" id="578461.R0MNG8"/>
<comment type="catalytic activity">
    <reaction evidence="7">
        <text>GTP + H2O = GDP + phosphate + H(+)</text>
        <dbReference type="Rhea" id="RHEA:19669"/>
        <dbReference type="ChEBI" id="CHEBI:15377"/>
        <dbReference type="ChEBI" id="CHEBI:15378"/>
        <dbReference type="ChEBI" id="CHEBI:37565"/>
        <dbReference type="ChEBI" id="CHEBI:43474"/>
        <dbReference type="ChEBI" id="CHEBI:58189"/>
        <dbReference type="EC" id="3.6.5.3"/>
    </reaction>
</comment>
<dbReference type="InterPro" id="IPR044127">
    <property type="entry name" value="eIF2g_dom_2"/>
</dbReference>
<evidence type="ECO:0000313" key="11">
    <source>
        <dbReference type="EMBL" id="EOB14388.1"/>
    </source>
</evidence>
<dbReference type="GO" id="GO:0005525">
    <property type="term" value="F:GTP binding"/>
    <property type="evidence" value="ECO:0007669"/>
    <property type="project" value="UniProtKB-KW"/>
</dbReference>
<dbReference type="AlphaFoldDB" id="R0MNG8"/>
<dbReference type="Gene3D" id="2.40.30.10">
    <property type="entry name" value="Translation factors"/>
    <property type="match status" value="1"/>
</dbReference>
<evidence type="ECO:0000256" key="9">
    <source>
        <dbReference type="SAM" id="Coils"/>
    </source>
</evidence>
<dbReference type="VEuPathDB" id="MicrosporidiaDB:NBO_28g0027"/>
<dbReference type="GO" id="GO:0001731">
    <property type="term" value="P:formation of translation preinitiation complex"/>
    <property type="evidence" value="ECO:0007669"/>
    <property type="project" value="TreeGrafter"/>
</dbReference>
<dbReference type="GO" id="GO:0003743">
    <property type="term" value="F:translation initiation factor activity"/>
    <property type="evidence" value="ECO:0007669"/>
    <property type="project" value="UniProtKB-KW"/>
</dbReference>
<dbReference type="HOGENOM" id="CLU_465469_0_0_1"/>
<keyword evidence="9" id="KW-0175">Coiled coil</keyword>
<evidence type="ECO:0000256" key="3">
    <source>
        <dbReference type="ARBA" id="ARBA00022741"/>
    </source>
</evidence>
<dbReference type="InterPro" id="IPR004161">
    <property type="entry name" value="EFTu-like_2"/>
</dbReference>
<evidence type="ECO:0000256" key="6">
    <source>
        <dbReference type="ARBA" id="ARBA00023134"/>
    </source>
</evidence>
<dbReference type="Gene3D" id="3.40.50.300">
    <property type="entry name" value="P-loop containing nucleotide triphosphate hydrolases"/>
    <property type="match status" value="1"/>
</dbReference>
<organism evidence="11 12">
    <name type="scientific">Nosema bombycis (strain CQ1 / CVCC 102059)</name>
    <name type="common">Microsporidian parasite</name>
    <name type="synonym">Pebrine of silkworm</name>
    <dbReference type="NCBI Taxonomy" id="578461"/>
    <lineage>
        <taxon>Eukaryota</taxon>
        <taxon>Fungi</taxon>
        <taxon>Fungi incertae sedis</taxon>
        <taxon>Microsporidia</taxon>
        <taxon>Nosematidae</taxon>
        <taxon>Nosema</taxon>
    </lineage>
</organism>
<dbReference type="Pfam" id="PF00009">
    <property type="entry name" value="GTP_EFTU"/>
    <property type="match status" value="1"/>
</dbReference>
<dbReference type="PRINTS" id="PR00315">
    <property type="entry name" value="ELONGATNFCT"/>
</dbReference>